<reference evidence="11 12" key="1">
    <citation type="submission" date="2012-06" db="EMBL/GenBank/DDBJ databases">
        <title>Complete sequence of Thiocystis violascens DSM 198.</title>
        <authorList>
            <consortium name="US DOE Joint Genome Institute"/>
            <person name="Lucas S."/>
            <person name="Han J."/>
            <person name="Lapidus A."/>
            <person name="Cheng J.-F."/>
            <person name="Goodwin L."/>
            <person name="Pitluck S."/>
            <person name="Peters L."/>
            <person name="Ovchinnikova G."/>
            <person name="Teshima H."/>
            <person name="Detter J.C."/>
            <person name="Han C."/>
            <person name="Tapia R."/>
            <person name="Land M."/>
            <person name="Hauser L."/>
            <person name="Kyrpides N."/>
            <person name="Ivanova N."/>
            <person name="Pagani I."/>
            <person name="Vogl K."/>
            <person name="Liu Z."/>
            <person name="Frigaard N.-U."/>
            <person name="Bryant D."/>
            <person name="Woyke T."/>
        </authorList>
    </citation>
    <scope>NUCLEOTIDE SEQUENCE [LARGE SCALE GENOMIC DNA]</scope>
    <source>
        <strain evidence="12">ATCC 17096 / DSM 198 / 6111</strain>
    </source>
</reference>
<dbReference type="STRING" id="765911.Thivi_1159"/>
<keyword evidence="4 9" id="KW-0812">Transmembrane</keyword>
<dbReference type="AlphaFoldDB" id="I3Y871"/>
<dbReference type="InterPro" id="IPR002898">
    <property type="entry name" value="MotA_ExbB_proton_chnl"/>
</dbReference>
<keyword evidence="12" id="KW-1185">Reference proteome</keyword>
<dbReference type="KEGG" id="tvi:Thivi_1159"/>
<dbReference type="EMBL" id="CP003154">
    <property type="protein sequence ID" value="AFL73189.1"/>
    <property type="molecule type" value="Genomic_DNA"/>
</dbReference>
<dbReference type="GO" id="GO:0017038">
    <property type="term" value="P:protein import"/>
    <property type="evidence" value="ECO:0007669"/>
    <property type="project" value="TreeGrafter"/>
</dbReference>
<organism evidence="11 12">
    <name type="scientific">Thiocystis violascens (strain ATCC 17096 / DSM 198 / 6111)</name>
    <name type="common">Chromatium violascens</name>
    <dbReference type="NCBI Taxonomy" id="765911"/>
    <lineage>
        <taxon>Bacteria</taxon>
        <taxon>Pseudomonadati</taxon>
        <taxon>Pseudomonadota</taxon>
        <taxon>Gammaproteobacteria</taxon>
        <taxon>Chromatiales</taxon>
        <taxon>Chromatiaceae</taxon>
        <taxon>Thiocystis</taxon>
    </lineage>
</organism>
<gene>
    <name evidence="11" type="ordered locus">Thivi_1159</name>
</gene>
<dbReference type="PANTHER" id="PTHR30625">
    <property type="entry name" value="PROTEIN TOLQ"/>
    <property type="match status" value="1"/>
</dbReference>
<dbReference type="GO" id="GO:0055085">
    <property type="term" value="P:transmembrane transport"/>
    <property type="evidence" value="ECO:0007669"/>
    <property type="project" value="InterPro"/>
</dbReference>
<protein>
    <submittedName>
        <fullName evidence="11">Outer membrane transport energization protein ExbB</fullName>
    </submittedName>
</protein>
<dbReference type="PANTHER" id="PTHR30625:SF15">
    <property type="entry name" value="BIOPOLYMER TRANSPORT PROTEIN EXBB"/>
    <property type="match status" value="1"/>
</dbReference>
<dbReference type="GO" id="GO:0005886">
    <property type="term" value="C:plasma membrane"/>
    <property type="evidence" value="ECO:0007669"/>
    <property type="project" value="UniProtKB-SubCell"/>
</dbReference>
<feature type="transmembrane region" description="Helical" evidence="9">
    <location>
        <begin position="102"/>
        <end position="124"/>
    </location>
</feature>
<proteinExistence type="inferred from homology"/>
<keyword evidence="2 8" id="KW-0813">Transport</keyword>
<evidence type="ECO:0000256" key="4">
    <source>
        <dbReference type="ARBA" id="ARBA00022692"/>
    </source>
</evidence>
<keyword evidence="6 9" id="KW-1133">Transmembrane helix</keyword>
<evidence type="ECO:0000256" key="2">
    <source>
        <dbReference type="ARBA" id="ARBA00022448"/>
    </source>
</evidence>
<evidence type="ECO:0000313" key="11">
    <source>
        <dbReference type="EMBL" id="AFL73189.1"/>
    </source>
</evidence>
<name>I3Y871_THIV6</name>
<feature type="transmembrane region" description="Helical" evidence="9">
    <location>
        <begin position="56"/>
        <end position="82"/>
    </location>
</feature>
<evidence type="ECO:0000256" key="3">
    <source>
        <dbReference type="ARBA" id="ARBA00022475"/>
    </source>
</evidence>
<dbReference type="InterPro" id="IPR050790">
    <property type="entry name" value="ExbB/TolQ_transport"/>
</dbReference>
<keyword evidence="3" id="KW-1003">Cell membrane</keyword>
<evidence type="ECO:0000313" key="12">
    <source>
        <dbReference type="Proteomes" id="UP000006062"/>
    </source>
</evidence>
<feature type="transmembrane region" description="Helical" evidence="9">
    <location>
        <begin position="12"/>
        <end position="35"/>
    </location>
</feature>
<dbReference type="InterPro" id="IPR014172">
    <property type="entry name" value="TonB_ExbB_2"/>
</dbReference>
<dbReference type="HOGENOM" id="CLU_133317_0_0_6"/>
<keyword evidence="5 8" id="KW-0653">Protein transport</keyword>
<dbReference type="OrthoDB" id="9805133at2"/>
<evidence type="ECO:0000256" key="7">
    <source>
        <dbReference type="ARBA" id="ARBA00023136"/>
    </source>
</evidence>
<dbReference type="eggNOG" id="COG0811">
    <property type="taxonomic scope" value="Bacteria"/>
</dbReference>
<evidence type="ECO:0000256" key="5">
    <source>
        <dbReference type="ARBA" id="ARBA00022927"/>
    </source>
</evidence>
<comment type="subcellular location">
    <subcellularLocation>
        <location evidence="1">Cell membrane</location>
        <topology evidence="1">Multi-pass membrane protein</topology>
    </subcellularLocation>
    <subcellularLocation>
        <location evidence="8">Membrane</location>
        <topology evidence="8">Multi-pass membrane protein</topology>
    </subcellularLocation>
</comment>
<dbReference type="RefSeq" id="WP_014777673.1">
    <property type="nucleotide sequence ID" value="NC_018012.1"/>
</dbReference>
<comment type="similarity">
    <text evidence="8">Belongs to the exbB/tolQ family.</text>
</comment>
<dbReference type="Proteomes" id="UP000006062">
    <property type="component" value="Chromosome"/>
</dbReference>
<sequence length="141" mass="15377">MEFLKANLDLGVMGLLGFMSFMMVAFVIERYLYFARVDLSAFEDAEDLDLVLTRHLTAIATIGANAPYVGLLGTVLGILLAFHDIGQAGAIETGTMMLGLALALKATALGLVVAIPSLVFYNALLRRTDVLKARWRKERRG</sequence>
<evidence type="ECO:0000259" key="10">
    <source>
        <dbReference type="Pfam" id="PF01618"/>
    </source>
</evidence>
<dbReference type="NCBIfam" id="TIGR02805">
    <property type="entry name" value="exbB2"/>
    <property type="match status" value="1"/>
</dbReference>
<keyword evidence="7 9" id="KW-0472">Membrane</keyword>
<accession>I3Y871</accession>
<evidence type="ECO:0000256" key="8">
    <source>
        <dbReference type="RuleBase" id="RU004057"/>
    </source>
</evidence>
<evidence type="ECO:0000256" key="9">
    <source>
        <dbReference type="SAM" id="Phobius"/>
    </source>
</evidence>
<evidence type="ECO:0000256" key="1">
    <source>
        <dbReference type="ARBA" id="ARBA00004651"/>
    </source>
</evidence>
<dbReference type="Pfam" id="PF01618">
    <property type="entry name" value="MotA_ExbB"/>
    <property type="match status" value="1"/>
</dbReference>
<feature type="domain" description="MotA/TolQ/ExbB proton channel" evidence="10">
    <location>
        <begin position="50"/>
        <end position="136"/>
    </location>
</feature>
<evidence type="ECO:0000256" key="6">
    <source>
        <dbReference type="ARBA" id="ARBA00022989"/>
    </source>
</evidence>